<accession>A0A8J5RIE3</accession>
<dbReference type="Proteomes" id="UP000729402">
    <property type="component" value="Unassembled WGS sequence"/>
</dbReference>
<protein>
    <submittedName>
        <fullName evidence="2">Uncharacterized protein</fullName>
    </submittedName>
</protein>
<reference evidence="2" key="1">
    <citation type="journal article" date="2021" name="bioRxiv">
        <title>Whole Genome Assembly and Annotation of Northern Wild Rice, Zizania palustris L., Supports a Whole Genome Duplication in the Zizania Genus.</title>
        <authorList>
            <person name="Haas M."/>
            <person name="Kono T."/>
            <person name="Macchietto M."/>
            <person name="Millas R."/>
            <person name="McGilp L."/>
            <person name="Shao M."/>
            <person name="Duquette J."/>
            <person name="Hirsch C.N."/>
            <person name="Kimball J."/>
        </authorList>
    </citation>
    <scope>NUCLEOTIDE SEQUENCE</scope>
    <source>
        <tissue evidence="2">Fresh leaf tissue</tissue>
    </source>
</reference>
<dbReference type="OrthoDB" id="681737at2759"/>
<feature type="region of interest" description="Disordered" evidence="1">
    <location>
        <begin position="129"/>
        <end position="153"/>
    </location>
</feature>
<dbReference type="EMBL" id="JAAALK010000287">
    <property type="protein sequence ID" value="KAG8060245.1"/>
    <property type="molecule type" value="Genomic_DNA"/>
</dbReference>
<evidence type="ECO:0000256" key="1">
    <source>
        <dbReference type="SAM" id="MobiDB-lite"/>
    </source>
</evidence>
<comment type="caution">
    <text evidence="2">The sequence shown here is derived from an EMBL/GenBank/DDBJ whole genome shotgun (WGS) entry which is preliminary data.</text>
</comment>
<evidence type="ECO:0000313" key="2">
    <source>
        <dbReference type="EMBL" id="KAG8060245.1"/>
    </source>
</evidence>
<sequence>MLQPLTIRPATARSAFTSTRPSTTSIRLPFAHRLYLVAAFDYSFTASSLARCNLQADEYIAGKLGVGAEVDVGKWLETLQVLRQMSSDLLSPMVMEAPRWDYIGYSLSGSPPRRISQFHQDHMARQTGAAGGSRQWGLRATSSGAAPGRRLLDPQNKRSLSHLKIRLINDQRLTVVLWSGFARIVNNEIIILGNDAELGSDIDPEEAQQAHEIAEANLSRAVVPPAKPKLPFPERFEKSSEDKQFAKFLDMMKDVQITIPILDVVLHVPISSIAANRLVYLLPLSSLVPYLSLIHKFQQILNQFDDNHYCKSESDQ</sequence>
<gene>
    <name evidence="2" type="ORF">GUJ93_ZPchr0002g23128</name>
</gene>
<keyword evidence="3" id="KW-1185">Reference proteome</keyword>
<name>A0A8J5RIE3_ZIZPA</name>
<evidence type="ECO:0000313" key="3">
    <source>
        <dbReference type="Proteomes" id="UP000729402"/>
    </source>
</evidence>
<proteinExistence type="predicted"/>
<organism evidence="2 3">
    <name type="scientific">Zizania palustris</name>
    <name type="common">Northern wild rice</name>
    <dbReference type="NCBI Taxonomy" id="103762"/>
    <lineage>
        <taxon>Eukaryota</taxon>
        <taxon>Viridiplantae</taxon>
        <taxon>Streptophyta</taxon>
        <taxon>Embryophyta</taxon>
        <taxon>Tracheophyta</taxon>
        <taxon>Spermatophyta</taxon>
        <taxon>Magnoliopsida</taxon>
        <taxon>Liliopsida</taxon>
        <taxon>Poales</taxon>
        <taxon>Poaceae</taxon>
        <taxon>BOP clade</taxon>
        <taxon>Oryzoideae</taxon>
        <taxon>Oryzeae</taxon>
        <taxon>Zizaniinae</taxon>
        <taxon>Zizania</taxon>
    </lineage>
</organism>
<dbReference type="AlphaFoldDB" id="A0A8J5RIE3"/>
<reference evidence="2" key="2">
    <citation type="submission" date="2021-02" db="EMBL/GenBank/DDBJ databases">
        <authorList>
            <person name="Kimball J.A."/>
            <person name="Haas M.W."/>
            <person name="Macchietto M."/>
            <person name="Kono T."/>
            <person name="Duquette J."/>
            <person name="Shao M."/>
        </authorList>
    </citation>
    <scope>NUCLEOTIDE SEQUENCE</scope>
    <source>
        <tissue evidence="2">Fresh leaf tissue</tissue>
    </source>
</reference>